<feature type="compositionally biased region" description="Basic and acidic residues" evidence="4">
    <location>
        <begin position="101"/>
        <end position="114"/>
    </location>
</feature>
<reference evidence="6 7" key="1">
    <citation type="journal article" date="2004" name="Genome Res.">
        <title>Genome sequence of Haloarcula marismortui: a halophilic archaeon from the Dead Sea.</title>
        <authorList>
            <person name="Baliga N.S."/>
            <person name="Bonneau R."/>
            <person name="Facciotti M.T."/>
            <person name="Pan M."/>
            <person name="Glusman G."/>
            <person name="Deutsch E.W."/>
            <person name="Shannon P."/>
            <person name="Chiu Y."/>
            <person name="Weng R.S."/>
            <person name="Gan R.R."/>
            <person name="Hung P."/>
            <person name="Date S.V."/>
            <person name="Marcotte E."/>
            <person name="Hood L."/>
            <person name="Ng W.V."/>
        </authorList>
    </citation>
    <scope>NUCLEOTIDE SEQUENCE [LARGE SCALE GENOMIC DNA]</scope>
    <source>
        <strain evidence="7">ATCC 43049 / DSM 3752 / JCM 8966 / VKM B-1809</strain>
    </source>
</reference>
<evidence type="ECO:0000313" key="7">
    <source>
        <dbReference type="Proteomes" id="UP000001169"/>
    </source>
</evidence>
<dbReference type="PANTHER" id="PTHR46733">
    <property type="entry name" value="26.5 KDA HEAT SHOCK PROTEIN, MITOCHONDRIAL"/>
    <property type="match status" value="1"/>
</dbReference>
<dbReference type="HOGENOM" id="CLU_100858_0_0_2"/>
<dbReference type="PaxDb" id="272569-rrnAC2333"/>
<dbReference type="GO" id="GO:0009408">
    <property type="term" value="P:response to heat"/>
    <property type="evidence" value="ECO:0007669"/>
    <property type="project" value="InterPro"/>
</dbReference>
<sequence>MVCFVSSRPATDGPGTRRLSVAVLAVRLTKQFRYGISPRIFEPAERSLRTALPSPRDSTCYAIVNISTSLYKVIMTHSNDPFETMFRLFAQTQREMMDDNLGRRMDDDSRRRMADSPGYRADRPAASTRSVDHRQHGIDTNLHVDETDDGYAVMVDLPGFERDDLAVRFEDGVLSIQGESTVAAETSDGARRHSRRVTERVTVPEPVMDDDITATYHNGVLEITLPRADDASDSNRIEIE</sequence>
<dbReference type="CDD" id="cd06464">
    <property type="entry name" value="ACD_sHsps-like"/>
    <property type="match status" value="1"/>
</dbReference>
<dbReference type="STRING" id="272569.rrnAC2333"/>
<dbReference type="InterPro" id="IPR002068">
    <property type="entry name" value="A-crystallin/Hsp20_dom"/>
</dbReference>
<comment type="similarity">
    <text evidence="2 3">Belongs to the small heat shock protein (HSP20) family.</text>
</comment>
<accession>Q5UZZ7</accession>
<dbReference type="PATRIC" id="fig|272569.17.peg.2956"/>
<evidence type="ECO:0000256" key="2">
    <source>
        <dbReference type="PROSITE-ProRule" id="PRU00285"/>
    </source>
</evidence>
<evidence type="ECO:0000259" key="5">
    <source>
        <dbReference type="PROSITE" id="PS01031"/>
    </source>
</evidence>
<dbReference type="InterPro" id="IPR008978">
    <property type="entry name" value="HSP20-like_chaperone"/>
</dbReference>
<dbReference type="eggNOG" id="arCOG01832">
    <property type="taxonomic scope" value="Archaea"/>
</dbReference>
<evidence type="ECO:0000256" key="4">
    <source>
        <dbReference type="SAM" id="MobiDB-lite"/>
    </source>
</evidence>
<dbReference type="EnsemblBacteria" id="AAV47157">
    <property type="protein sequence ID" value="AAV47157"/>
    <property type="gene ID" value="rrnAC2333"/>
</dbReference>
<feature type="region of interest" description="Disordered" evidence="4">
    <location>
        <begin position="101"/>
        <end position="133"/>
    </location>
</feature>
<dbReference type="PROSITE" id="PS01031">
    <property type="entry name" value="SHSP"/>
    <property type="match status" value="1"/>
</dbReference>
<dbReference type="SUPFAM" id="SSF49764">
    <property type="entry name" value="HSP20-like chaperones"/>
    <property type="match status" value="1"/>
</dbReference>
<dbReference type="Pfam" id="PF00011">
    <property type="entry name" value="HSP20"/>
    <property type="match status" value="1"/>
</dbReference>
<keyword evidence="7" id="KW-1185">Reference proteome</keyword>
<evidence type="ECO:0000256" key="3">
    <source>
        <dbReference type="RuleBase" id="RU003616"/>
    </source>
</evidence>
<dbReference type="AlphaFoldDB" id="Q5UZZ7"/>
<evidence type="ECO:0000256" key="1">
    <source>
        <dbReference type="ARBA" id="ARBA00023016"/>
    </source>
</evidence>
<evidence type="ECO:0000313" key="6">
    <source>
        <dbReference type="EMBL" id="AAV47157.1"/>
    </source>
</evidence>
<feature type="domain" description="SHSP" evidence="5">
    <location>
        <begin position="133"/>
        <end position="240"/>
    </location>
</feature>
<gene>
    <name evidence="6" type="primary">hspC</name>
    <name evidence="6" type="ordered locus">rrnAC2333</name>
</gene>
<protein>
    <submittedName>
        <fullName evidence="6">Small heat shock protein</fullName>
    </submittedName>
</protein>
<dbReference type="Gene3D" id="2.60.40.790">
    <property type="match status" value="1"/>
</dbReference>
<proteinExistence type="inferred from homology"/>
<keyword evidence="1 6" id="KW-0346">Stress response</keyword>
<dbReference type="Proteomes" id="UP000001169">
    <property type="component" value="Chromosome I"/>
</dbReference>
<dbReference type="KEGG" id="hma:rrnAC2333"/>
<dbReference type="InterPro" id="IPR044587">
    <property type="entry name" value="HSP21-like"/>
</dbReference>
<organism evidence="6 7">
    <name type="scientific">Haloarcula marismortui (strain ATCC 43049 / DSM 3752 / JCM 8966 / VKM B-1809)</name>
    <name type="common">Halobacterium marismortui</name>
    <dbReference type="NCBI Taxonomy" id="272569"/>
    <lineage>
        <taxon>Archaea</taxon>
        <taxon>Methanobacteriati</taxon>
        <taxon>Methanobacteriota</taxon>
        <taxon>Stenosarchaea group</taxon>
        <taxon>Halobacteria</taxon>
        <taxon>Halobacteriales</taxon>
        <taxon>Haloarculaceae</taxon>
        <taxon>Haloarcula</taxon>
    </lineage>
</organism>
<dbReference type="EMBL" id="AY596297">
    <property type="protein sequence ID" value="AAV47157.1"/>
    <property type="molecule type" value="Genomic_DNA"/>
</dbReference>
<name>Q5UZZ7_HALMA</name>
<dbReference type="PANTHER" id="PTHR46733:SF4">
    <property type="entry name" value="HEAT SHOCK PROTEIN 21, CHLOROPLASTIC"/>
    <property type="match status" value="1"/>
</dbReference>